<evidence type="ECO:0000313" key="9">
    <source>
        <dbReference type="EMBL" id="KAK2608505.1"/>
    </source>
</evidence>
<feature type="transmembrane region" description="Helical" evidence="7">
    <location>
        <begin position="144"/>
        <end position="161"/>
    </location>
</feature>
<evidence type="ECO:0000256" key="3">
    <source>
        <dbReference type="ARBA" id="ARBA00022448"/>
    </source>
</evidence>
<feature type="transmembrane region" description="Helical" evidence="7">
    <location>
        <begin position="285"/>
        <end position="306"/>
    </location>
</feature>
<evidence type="ECO:0000259" key="8">
    <source>
        <dbReference type="PROSITE" id="PS50850"/>
    </source>
</evidence>
<dbReference type="PROSITE" id="PS50850">
    <property type="entry name" value="MFS"/>
    <property type="match status" value="1"/>
</dbReference>
<evidence type="ECO:0000256" key="6">
    <source>
        <dbReference type="ARBA" id="ARBA00023136"/>
    </source>
</evidence>
<dbReference type="Gene3D" id="1.20.1250.20">
    <property type="entry name" value="MFS general substrate transporter like domains"/>
    <property type="match status" value="2"/>
</dbReference>
<name>A0AAJ0CU89_9HYPO</name>
<feature type="transmembrane region" description="Helical" evidence="7">
    <location>
        <begin position="452"/>
        <end position="474"/>
    </location>
</feature>
<reference evidence="9" key="1">
    <citation type="submission" date="2023-06" db="EMBL/GenBank/DDBJ databases">
        <title>Conoideocrella luteorostrata (Hypocreales: Clavicipitaceae), a potential biocontrol fungus for elongate hemlock scale in United States Christmas tree production areas.</title>
        <authorList>
            <person name="Barrett H."/>
            <person name="Lovett B."/>
            <person name="Macias A.M."/>
            <person name="Stajich J.E."/>
            <person name="Kasson M.T."/>
        </authorList>
    </citation>
    <scope>NUCLEOTIDE SEQUENCE</scope>
    <source>
        <strain evidence="9">ARSEF 14590</strain>
    </source>
</reference>
<dbReference type="AlphaFoldDB" id="A0AAJ0CU89"/>
<evidence type="ECO:0000256" key="7">
    <source>
        <dbReference type="SAM" id="Phobius"/>
    </source>
</evidence>
<dbReference type="InterPro" id="IPR036259">
    <property type="entry name" value="MFS_trans_sf"/>
</dbReference>
<dbReference type="PANTHER" id="PTHR23501:SF3">
    <property type="entry name" value="MAJOR FACILITATOR SUPERFAMILY (MFS) PROFILE DOMAIN-CONTAINING PROTEIN"/>
    <property type="match status" value="1"/>
</dbReference>
<dbReference type="FunFam" id="1.20.1250.20:FF:000284">
    <property type="entry name" value="Siderophore iron transporter mirB"/>
    <property type="match status" value="1"/>
</dbReference>
<gene>
    <name evidence="9" type="ORF">QQS21_002967</name>
</gene>
<evidence type="ECO:0000256" key="5">
    <source>
        <dbReference type="ARBA" id="ARBA00022989"/>
    </source>
</evidence>
<dbReference type="GO" id="GO:0005886">
    <property type="term" value="C:plasma membrane"/>
    <property type="evidence" value="ECO:0007669"/>
    <property type="project" value="TreeGrafter"/>
</dbReference>
<sequence length="601" mass="65601">MMFLPKIFAREGDDDPVSKAVLGPAGREAPVISKTGAAVAAANVHTRDYDDSSSEEEQDGVKKIEATVKVWSSLHIYLAYIFIWIIYFADSMHSSMAFSLTPYVTSSFAQHGLTATTGVFAQLIGALIKLPLAKILDIWGRPQGFALTVFFMVVGLIMMAACQNVQTYAAAQVFYWIGFNGVGYSLQVFIADTSELKNRAFAFAFINSPFIITAWTSGPAAEAFLANGGLQGWRWAFGTFCIVVPVVTAPIFALFLWNNRKAKRMGVLAPKEPSGRNAFQSIKHYCVEFDVIGLLLAAAGMALFLLPFNIFSYQAQGWRAPMIICMIVFGVVLLVVFALYEKFLAPVKFIPFKLLVDRTVMGACILVAVLFIAFYIWDAFFSSFLQVVVGLTVTEATYVGRIYNVGSCFWGLVVGVLIRWTGRFKWLALYFGVPVNILGVGLMIHFRQGDVGVGYIVMAQIFIAIAGGTLVICEQMAVMAAVSHKHVAVVLALLSMFSNIGGAIGGSVSAAIWNGVFPPKIYEYLPAETQGEALLIIGNITKQLSYPNGSPTRVAIVQAYGEAQKIMMTSATSLLVLTIVAVGMWRDIKVKDFKRDRGVVA</sequence>
<evidence type="ECO:0000256" key="1">
    <source>
        <dbReference type="ARBA" id="ARBA00004141"/>
    </source>
</evidence>
<keyword evidence="5 7" id="KW-1133">Transmembrane helix</keyword>
<evidence type="ECO:0000256" key="2">
    <source>
        <dbReference type="ARBA" id="ARBA00008335"/>
    </source>
</evidence>
<organism evidence="9 10">
    <name type="scientific">Conoideocrella luteorostrata</name>
    <dbReference type="NCBI Taxonomy" id="1105319"/>
    <lineage>
        <taxon>Eukaryota</taxon>
        <taxon>Fungi</taxon>
        <taxon>Dikarya</taxon>
        <taxon>Ascomycota</taxon>
        <taxon>Pezizomycotina</taxon>
        <taxon>Sordariomycetes</taxon>
        <taxon>Hypocreomycetidae</taxon>
        <taxon>Hypocreales</taxon>
        <taxon>Clavicipitaceae</taxon>
        <taxon>Conoideocrella</taxon>
    </lineage>
</organism>
<keyword evidence="3" id="KW-0813">Transport</keyword>
<feature type="transmembrane region" description="Helical" evidence="7">
    <location>
        <begin position="173"/>
        <end position="191"/>
    </location>
</feature>
<protein>
    <recommendedName>
        <fullName evidence="8">Major facilitator superfamily (MFS) profile domain-containing protein</fullName>
    </recommendedName>
</protein>
<dbReference type="SUPFAM" id="SSF103473">
    <property type="entry name" value="MFS general substrate transporter"/>
    <property type="match status" value="2"/>
</dbReference>
<evidence type="ECO:0000313" key="10">
    <source>
        <dbReference type="Proteomes" id="UP001251528"/>
    </source>
</evidence>
<feature type="transmembrane region" description="Helical" evidence="7">
    <location>
        <begin position="109"/>
        <end position="132"/>
    </location>
</feature>
<feature type="transmembrane region" description="Helical" evidence="7">
    <location>
        <begin position="235"/>
        <end position="257"/>
    </location>
</feature>
<keyword evidence="10" id="KW-1185">Reference proteome</keyword>
<feature type="transmembrane region" description="Helical" evidence="7">
    <location>
        <begin position="566"/>
        <end position="585"/>
    </location>
</feature>
<feature type="transmembrane region" description="Helical" evidence="7">
    <location>
        <begin position="360"/>
        <end position="381"/>
    </location>
</feature>
<comment type="subcellular location">
    <subcellularLocation>
        <location evidence="1">Membrane</location>
        <topology evidence="1">Multi-pass membrane protein</topology>
    </subcellularLocation>
</comment>
<comment type="caution">
    <text evidence="9">The sequence shown here is derived from an EMBL/GenBank/DDBJ whole genome shotgun (WGS) entry which is preliminary data.</text>
</comment>
<comment type="similarity">
    <text evidence="2">Belongs to the major facilitator superfamily.</text>
</comment>
<feature type="domain" description="Major facilitator superfamily (MFS) profile" evidence="8">
    <location>
        <begin position="79"/>
        <end position="589"/>
    </location>
</feature>
<feature type="transmembrane region" description="Helical" evidence="7">
    <location>
        <begin position="318"/>
        <end position="340"/>
    </location>
</feature>
<feature type="transmembrane region" description="Helical" evidence="7">
    <location>
        <begin position="401"/>
        <end position="420"/>
    </location>
</feature>
<dbReference type="Proteomes" id="UP001251528">
    <property type="component" value="Unassembled WGS sequence"/>
</dbReference>
<keyword evidence="6 7" id="KW-0472">Membrane</keyword>
<accession>A0AAJ0CU89</accession>
<feature type="transmembrane region" description="Helical" evidence="7">
    <location>
        <begin position="70"/>
        <end position="89"/>
    </location>
</feature>
<feature type="transmembrane region" description="Helical" evidence="7">
    <location>
        <begin position="427"/>
        <end position="446"/>
    </location>
</feature>
<dbReference type="InterPro" id="IPR020846">
    <property type="entry name" value="MFS_dom"/>
</dbReference>
<dbReference type="GO" id="GO:0022857">
    <property type="term" value="F:transmembrane transporter activity"/>
    <property type="evidence" value="ECO:0007669"/>
    <property type="project" value="InterPro"/>
</dbReference>
<proteinExistence type="inferred from homology"/>
<dbReference type="EMBL" id="JASWJB010000037">
    <property type="protein sequence ID" value="KAK2608505.1"/>
    <property type="molecule type" value="Genomic_DNA"/>
</dbReference>
<dbReference type="PANTHER" id="PTHR23501">
    <property type="entry name" value="MAJOR FACILITATOR SUPERFAMILY"/>
    <property type="match status" value="1"/>
</dbReference>
<evidence type="ECO:0000256" key="4">
    <source>
        <dbReference type="ARBA" id="ARBA00022692"/>
    </source>
</evidence>
<dbReference type="InterPro" id="IPR011701">
    <property type="entry name" value="MFS"/>
</dbReference>
<feature type="transmembrane region" description="Helical" evidence="7">
    <location>
        <begin position="198"/>
        <end position="215"/>
    </location>
</feature>
<dbReference type="Pfam" id="PF07690">
    <property type="entry name" value="MFS_1"/>
    <property type="match status" value="1"/>
</dbReference>
<keyword evidence="4 7" id="KW-0812">Transmembrane</keyword>
<feature type="transmembrane region" description="Helical" evidence="7">
    <location>
        <begin position="486"/>
        <end position="513"/>
    </location>
</feature>